<evidence type="ECO:0000256" key="1">
    <source>
        <dbReference type="SAM" id="MobiDB-lite"/>
    </source>
</evidence>
<feature type="compositionally biased region" description="Low complexity" evidence="1">
    <location>
        <begin position="53"/>
        <end position="107"/>
    </location>
</feature>
<evidence type="ECO:0000313" key="3">
    <source>
        <dbReference type="EMBL" id="NBZ87681.1"/>
    </source>
</evidence>
<dbReference type="AlphaFoldDB" id="A0AAE5BUB1"/>
<name>A0AAE5BUB1_9RHOB</name>
<protein>
    <submittedName>
        <fullName evidence="3">Uncharacterized protein</fullName>
    </submittedName>
</protein>
<keyword evidence="4" id="KW-1185">Reference proteome</keyword>
<feature type="region of interest" description="Disordered" evidence="1">
    <location>
        <begin position="53"/>
        <end position="121"/>
    </location>
</feature>
<gene>
    <name evidence="3" type="ORF">GV832_08830</name>
</gene>
<dbReference type="EMBL" id="JAABNR010000007">
    <property type="protein sequence ID" value="NBZ87681.1"/>
    <property type="molecule type" value="Genomic_DNA"/>
</dbReference>
<keyword evidence="2" id="KW-0732">Signal</keyword>
<reference evidence="3" key="1">
    <citation type="submission" date="2020-01" db="EMBL/GenBank/DDBJ databases">
        <authorList>
            <person name="Chen W.-M."/>
        </authorList>
    </citation>
    <scope>NUCLEOTIDE SEQUENCE</scope>
    <source>
        <strain evidence="3">CYK-10</strain>
    </source>
</reference>
<dbReference type="Proteomes" id="UP001193501">
    <property type="component" value="Unassembled WGS sequence"/>
</dbReference>
<sequence length="189" mass="18613">MRRLALVLLLAACQMQAPGGGPAGVSGIADEAIEVTTLEAALPTDAAVASPAVTPPTAGAAPPTEGAGVTPAVAPPTAGTALPTDGTGVTPAVAPPTEEAAPPVEEALPPPISPEQAKCERGGGTWAKVGALGRICVKPTGQGGKSCRVKSDCKGECLAQSGTCAPIAPLMGCNEVMDNQGRRMTQCLE</sequence>
<proteinExistence type="predicted"/>
<dbReference type="RefSeq" id="WP_168774496.1">
    <property type="nucleotide sequence ID" value="NZ_JAABNR010000007.1"/>
</dbReference>
<feature type="chain" id="PRO_5041962111" evidence="2">
    <location>
        <begin position="20"/>
        <end position="189"/>
    </location>
</feature>
<feature type="signal peptide" evidence="2">
    <location>
        <begin position="1"/>
        <end position="19"/>
    </location>
</feature>
<evidence type="ECO:0000256" key="2">
    <source>
        <dbReference type="SAM" id="SignalP"/>
    </source>
</evidence>
<accession>A0AAE5BUB1</accession>
<organism evidence="3 4">
    <name type="scientific">Stagnihabitans tardus</name>
    <dbReference type="NCBI Taxonomy" id="2699202"/>
    <lineage>
        <taxon>Bacteria</taxon>
        <taxon>Pseudomonadati</taxon>
        <taxon>Pseudomonadota</taxon>
        <taxon>Alphaproteobacteria</taxon>
        <taxon>Rhodobacterales</taxon>
        <taxon>Paracoccaceae</taxon>
        <taxon>Stagnihabitans</taxon>
    </lineage>
</organism>
<comment type="caution">
    <text evidence="3">The sequence shown here is derived from an EMBL/GenBank/DDBJ whole genome shotgun (WGS) entry which is preliminary data.</text>
</comment>
<evidence type="ECO:0000313" key="4">
    <source>
        <dbReference type="Proteomes" id="UP001193501"/>
    </source>
</evidence>